<dbReference type="PANTHER" id="PTHR21314:SF0">
    <property type="entry name" value="QUEUOSINE 5'-PHOSPHATE N-GLYCOSYLASE_HYDROLASE"/>
    <property type="match status" value="1"/>
</dbReference>
<evidence type="ECO:0000313" key="8">
    <source>
        <dbReference type="Proteomes" id="UP000095280"/>
    </source>
</evidence>
<sequence>MPLVHQKQVGLRFCRGHWTVCRPAGAAERRHRSCVDENAAADWRRCTDRSPGRCTACRQIAVTCSSVTATAWPLVDAQFDILRRRLLAAAVAPAETGGASLPVTAPDEVSHEPLRTDGRVAPPRWRCRRRRRRRHQHLGHIGDSDGDSWSVRGRRPPGTAPCCWSVRAASSGSSIVTSTCPDASRAAIRCSPDSCRAPGPPCLDLAVASGPFDAASLFGAASRLCAGGRERRARSATVRDGLAPGAVVWARRSGAGIGGQILPTAGVQLLTASPTLAAEEVSGGGGGGATEGGSGDRLGRLAGHLLSQCSMYPLLPSHRLPAVGLSSPNSLAAVSFNPGRLSRGTYGRVRLDRTVSWWRPRFCELWKLLILEGTRAVPSYACAGSQQCRAARLSFEERIQKFAHLSLRLNLAACLTWGGSGLLQSPLVGVARRSAQPNPRLPAAAQLRVGSLASGWLPGASRSRRSQGLATQNRRWPSVRTLGGTLSLTLPFRSPIKLGPESLRDWHERPLPAAVRLRQHTCRSDSQDSVGIDSKFFLQQPMSLPQPETSPVENRQADGSRPMSASASGSRRAEGSAAERLLPVARSRMVAPTASGWLRRSSLGDSQRRRRRHLSAISMTICRSKCADCRPLQRWRGDQPGGFGDRPPNDIDGGLNGRRGRRQPSSGENGRRAVRLAKTRMTTTSCARAATIFQDGDGGGLRLRECRPLEESAVEASGDFGSAAGGVVARHRWVRPRTSQQALQRPAAISEFLRVWASDCSDCGRLLQQLKSAVKLEMFAASESGWTRPHREHSLAQLKPCRRGDREEPAMWPRKAASWIPVFERGEYSLGQLARHPLNPKSADGRAVSWVFLADTLNFSFWSDAECRDLCQGQVYCVSARPQYNRCAIARLTPSFASRTRASGTRATGPCCAAINRTLDEGFDLLDPKTLARPDSGQIDSSASRDRSEMPLMQERLDCLQETGRILVDRYGGDFKQCAAAAAAGSARRLLELVVTEFPCYRDVSVY</sequence>
<protein>
    <recommendedName>
        <fullName evidence="3 6">Queuosine 5'-phosphate N-glycosylase/hydrolase</fullName>
        <ecNumber evidence="6">3.2.2.-</ecNumber>
    </recommendedName>
    <alternativeName>
        <fullName evidence="4 6">Queuosine-nucleotide N-glycosylase/hydrolase</fullName>
    </alternativeName>
</protein>
<evidence type="ECO:0000256" key="6">
    <source>
        <dbReference type="RuleBase" id="RU365002"/>
    </source>
</evidence>
<dbReference type="EC" id="3.2.2.-" evidence="6"/>
<comment type="catalytic activity">
    <reaction evidence="5 6">
        <text>queuosine 5'-phosphate + H2O = queuine + D-ribose 5-phosphate</text>
        <dbReference type="Rhea" id="RHEA:75387"/>
        <dbReference type="ChEBI" id="CHEBI:15377"/>
        <dbReference type="ChEBI" id="CHEBI:17433"/>
        <dbReference type="ChEBI" id="CHEBI:78346"/>
        <dbReference type="ChEBI" id="CHEBI:194371"/>
    </reaction>
    <physiologicalReaction direction="left-to-right" evidence="5 6">
        <dbReference type="Rhea" id="RHEA:75388"/>
    </physiologicalReaction>
</comment>
<feature type="region of interest" description="Disordered" evidence="7">
    <location>
        <begin position="97"/>
        <end position="117"/>
    </location>
</feature>
<accession>A0A1I8F9N7</accession>
<evidence type="ECO:0000256" key="7">
    <source>
        <dbReference type="SAM" id="MobiDB-lite"/>
    </source>
</evidence>
<feature type="compositionally biased region" description="Low complexity" evidence="7">
    <location>
        <begin position="564"/>
        <end position="580"/>
    </location>
</feature>
<evidence type="ECO:0000256" key="3">
    <source>
        <dbReference type="ARBA" id="ARBA00035306"/>
    </source>
</evidence>
<comment type="function">
    <text evidence="6">Catalyzes the hydrolysis of queuosine 5'-phosphate, releasing the nucleobase queuine (q). Is required for salvage of queuine from exogenous queuosine (Q) that is imported and then converted to queuosine 5'-phosphate intracellularly.</text>
</comment>
<feature type="region of interest" description="Disordered" evidence="7">
    <location>
        <begin position="637"/>
        <end position="671"/>
    </location>
</feature>
<evidence type="ECO:0000313" key="9">
    <source>
        <dbReference type="WBParaSite" id="maker-unitig_25219-snap-gene-0.2-mRNA-1"/>
    </source>
</evidence>
<keyword evidence="8" id="KW-1185">Reference proteome</keyword>
<keyword evidence="1 6" id="KW-0378">Hydrolase</keyword>
<dbReference type="InterPro" id="IPR019438">
    <property type="entry name" value="Q_salvage"/>
</dbReference>
<dbReference type="PANTHER" id="PTHR21314">
    <property type="entry name" value="QUEUOSINE 5'-PHOSPHATE N-GLYCOSYLASE_HYDROLASE-RELATED"/>
    <property type="match status" value="1"/>
</dbReference>
<name>A0A1I8F9N7_9PLAT</name>
<feature type="region of interest" description="Disordered" evidence="7">
    <location>
        <begin position="541"/>
        <end position="581"/>
    </location>
</feature>
<dbReference type="Pfam" id="PF10343">
    <property type="entry name" value="Q_salvage"/>
    <property type="match status" value="1"/>
</dbReference>
<evidence type="ECO:0000256" key="5">
    <source>
        <dbReference type="ARBA" id="ARBA00048204"/>
    </source>
</evidence>
<dbReference type="GO" id="GO:0006400">
    <property type="term" value="P:tRNA modification"/>
    <property type="evidence" value="ECO:0007669"/>
    <property type="project" value="TreeGrafter"/>
</dbReference>
<dbReference type="WBParaSite" id="maker-unitig_25219-snap-gene-0.2-mRNA-1">
    <property type="protein sequence ID" value="maker-unitig_25219-snap-gene-0.2-mRNA-1"/>
    <property type="gene ID" value="maker-unitig_25219-snap-gene-0.2"/>
</dbReference>
<organism evidence="8 9">
    <name type="scientific">Macrostomum lignano</name>
    <dbReference type="NCBI Taxonomy" id="282301"/>
    <lineage>
        <taxon>Eukaryota</taxon>
        <taxon>Metazoa</taxon>
        <taxon>Spiralia</taxon>
        <taxon>Lophotrochozoa</taxon>
        <taxon>Platyhelminthes</taxon>
        <taxon>Rhabditophora</taxon>
        <taxon>Macrostomorpha</taxon>
        <taxon>Macrostomida</taxon>
        <taxon>Macrostomidae</taxon>
        <taxon>Macrostomum</taxon>
    </lineage>
</organism>
<dbReference type="GO" id="GO:0016787">
    <property type="term" value="F:hydrolase activity"/>
    <property type="evidence" value="ECO:0007669"/>
    <property type="project" value="UniProtKB-KW"/>
</dbReference>
<dbReference type="Proteomes" id="UP000095280">
    <property type="component" value="Unplaced"/>
</dbReference>
<reference evidence="9" key="1">
    <citation type="submission" date="2016-11" db="UniProtKB">
        <authorList>
            <consortium name="WormBaseParasite"/>
        </authorList>
    </citation>
    <scope>IDENTIFICATION</scope>
</reference>
<feature type="compositionally biased region" description="Basic and acidic residues" evidence="7">
    <location>
        <begin position="108"/>
        <end position="117"/>
    </location>
</feature>
<evidence type="ECO:0000256" key="1">
    <source>
        <dbReference type="ARBA" id="ARBA00022801"/>
    </source>
</evidence>
<evidence type="ECO:0000256" key="4">
    <source>
        <dbReference type="ARBA" id="ARBA00035393"/>
    </source>
</evidence>
<comment type="similarity">
    <text evidence="2 6">Belongs to the QNG1 protein family.</text>
</comment>
<dbReference type="AlphaFoldDB" id="A0A1I8F9N7"/>
<proteinExistence type="inferred from homology"/>
<feature type="compositionally biased region" description="Polar residues" evidence="7">
    <location>
        <begin position="541"/>
        <end position="553"/>
    </location>
</feature>
<evidence type="ECO:0000256" key="2">
    <source>
        <dbReference type="ARBA" id="ARBA00035119"/>
    </source>
</evidence>